<keyword evidence="4" id="KW-1185">Reference proteome</keyword>
<dbReference type="InterPro" id="IPR007372">
    <property type="entry name" value="Lipid/polyisoprenoid-bd_YceI"/>
</dbReference>
<feature type="signal peptide" evidence="1">
    <location>
        <begin position="1"/>
        <end position="18"/>
    </location>
</feature>
<feature type="chain" id="PRO_5047264363" evidence="1">
    <location>
        <begin position="19"/>
        <end position="170"/>
    </location>
</feature>
<evidence type="ECO:0000259" key="2">
    <source>
        <dbReference type="SMART" id="SM00867"/>
    </source>
</evidence>
<evidence type="ECO:0000256" key="1">
    <source>
        <dbReference type="SAM" id="SignalP"/>
    </source>
</evidence>
<organism evidence="3 4">
    <name type="scientific">Dokdonia ponticola</name>
    <dbReference type="NCBI Taxonomy" id="2041041"/>
    <lineage>
        <taxon>Bacteria</taxon>
        <taxon>Pseudomonadati</taxon>
        <taxon>Bacteroidota</taxon>
        <taxon>Flavobacteriia</taxon>
        <taxon>Flavobacteriales</taxon>
        <taxon>Flavobacteriaceae</taxon>
        <taxon>Dokdonia</taxon>
    </lineage>
</organism>
<protein>
    <submittedName>
        <fullName evidence="3">YceI family protein</fullName>
    </submittedName>
</protein>
<dbReference type="EMBL" id="JBHSFV010000014">
    <property type="protein sequence ID" value="MFC4636000.1"/>
    <property type="molecule type" value="Genomic_DNA"/>
</dbReference>
<evidence type="ECO:0000313" key="4">
    <source>
        <dbReference type="Proteomes" id="UP001596043"/>
    </source>
</evidence>
<dbReference type="Pfam" id="PF04264">
    <property type="entry name" value="YceI"/>
    <property type="match status" value="1"/>
</dbReference>
<reference evidence="4" key="1">
    <citation type="journal article" date="2019" name="Int. J. Syst. Evol. Microbiol.">
        <title>The Global Catalogue of Microorganisms (GCM) 10K type strain sequencing project: providing services to taxonomists for standard genome sequencing and annotation.</title>
        <authorList>
            <consortium name="The Broad Institute Genomics Platform"/>
            <consortium name="The Broad Institute Genome Sequencing Center for Infectious Disease"/>
            <person name="Wu L."/>
            <person name="Ma J."/>
        </authorList>
    </citation>
    <scope>NUCLEOTIDE SEQUENCE [LARGE SCALE GENOMIC DNA]</scope>
    <source>
        <strain evidence="4">YJ-61-S</strain>
    </source>
</reference>
<dbReference type="InterPro" id="IPR036761">
    <property type="entry name" value="TTHA0802/YceI-like_sf"/>
</dbReference>
<feature type="domain" description="Lipid/polyisoprenoid-binding YceI-like" evidence="2">
    <location>
        <begin position="20"/>
        <end position="169"/>
    </location>
</feature>
<gene>
    <name evidence="3" type="ORF">ACFO3O_18975</name>
</gene>
<accession>A0ABV9I1P0</accession>
<dbReference type="PANTHER" id="PTHR34406:SF1">
    <property type="entry name" value="PROTEIN YCEI"/>
    <property type="match status" value="1"/>
</dbReference>
<dbReference type="Gene3D" id="2.40.128.110">
    <property type="entry name" value="Lipid/polyisoprenoid-binding, YceI-like"/>
    <property type="match status" value="1"/>
</dbReference>
<keyword evidence="1" id="KW-0732">Signal</keyword>
<dbReference type="RefSeq" id="WP_379981773.1">
    <property type="nucleotide sequence ID" value="NZ_JBHSFV010000014.1"/>
</dbReference>
<evidence type="ECO:0000313" key="3">
    <source>
        <dbReference type="EMBL" id="MFC4636000.1"/>
    </source>
</evidence>
<comment type="caution">
    <text evidence="3">The sequence shown here is derived from an EMBL/GenBank/DDBJ whole genome shotgun (WGS) entry which is preliminary data.</text>
</comment>
<dbReference type="PANTHER" id="PTHR34406">
    <property type="entry name" value="PROTEIN YCEI"/>
    <property type="match status" value="1"/>
</dbReference>
<dbReference type="SUPFAM" id="SSF101874">
    <property type="entry name" value="YceI-like"/>
    <property type="match status" value="1"/>
</dbReference>
<proteinExistence type="predicted"/>
<name>A0ABV9I1P0_9FLAO</name>
<dbReference type="SMART" id="SM00867">
    <property type="entry name" value="YceI"/>
    <property type="match status" value="1"/>
</dbReference>
<sequence length="170" mass="19241">MKLVLITFLALYSPFVIAQKITIKDDQASINFTFVDKEVDGEISGFTFTGSIDLGSLETSTISGSVVTETLDTDNWFRSRHLRSEKYFSAKAHPKLSFKSNNIETTASGFRVSGQLTIKGITQNVEWDFSKSETTLMGVTSINTHDYDIKIYDERERNKVNIKILLPYTY</sequence>
<dbReference type="Proteomes" id="UP001596043">
    <property type="component" value="Unassembled WGS sequence"/>
</dbReference>